<proteinExistence type="inferred from homology"/>
<comment type="caution">
    <text evidence="9">The sequence shown here is derived from an EMBL/GenBank/DDBJ whole genome shotgun (WGS) entry which is preliminary data.</text>
</comment>
<evidence type="ECO:0000256" key="2">
    <source>
        <dbReference type="ARBA" id="ARBA00022448"/>
    </source>
</evidence>
<evidence type="ECO:0000256" key="7">
    <source>
        <dbReference type="RuleBase" id="RU363032"/>
    </source>
</evidence>
<name>A0A841TXA9_9BACL</name>
<keyword evidence="6 7" id="KW-0472">Membrane</keyword>
<dbReference type="Pfam" id="PF00528">
    <property type="entry name" value="BPD_transp_1"/>
    <property type="match status" value="1"/>
</dbReference>
<evidence type="ECO:0000256" key="6">
    <source>
        <dbReference type="ARBA" id="ARBA00023136"/>
    </source>
</evidence>
<keyword evidence="4 7" id="KW-0812">Transmembrane</keyword>
<dbReference type="PANTHER" id="PTHR43744:SF9">
    <property type="entry name" value="POLYGALACTURONAN_RHAMNOGALACTURONAN TRANSPORT SYSTEM PERMEASE PROTEIN YTCP"/>
    <property type="match status" value="1"/>
</dbReference>
<dbReference type="CDD" id="cd06261">
    <property type="entry name" value="TM_PBP2"/>
    <property type="match status" value="1"/>
</dbReference>
<dbReference type="Gene3D" id="1.10.3720.10">
    <property type="entry name" value="MetI-like"/>
    <property type="match status" value="1"/>
</dbReference>
<keyword evidence="3" id="KW-1003">Cell membrane</keyword>
<feature type="transmembrane region" description="Helical" evidence="7">
    <location>
        <begin position="257"/>
        <end position="276"/>
    </location>
</feature>
<keyword evidence="2 7" id="KW-0813">Transport</keyword>
<reference evidence="9 10" key="1">
    <citation type="submission" date="2020-08" db="EMBL/GenBank/DDBJ databases">
        <title>Cohnella phylogeny.</title>
        <authorList>
            <person name="Dunlap C."/>
        </authorList>
    </citation>
    <scope>NUCLEOTIDE SEQUENCE [LARGE SCALE GENOMIC DNA]</scope>
    <source>
        <strain evidence="9 10">DSM 25239</strain>
    </source>
</reference>
<dbReference type="GO" id="GO:0005886">
    <property type="term" value="C:plasma membrane"/>
    <property type="evidence" value="ECO:0007669"/>
    <property type="project" value="UniProtKB-SubCell"/>
</dbReference>
<evidence type="ECO:0000259" key="8">
    <source>
        <dbReference type="PROSITE" id="PS50928"/>
    </source>
</evidence>
<accession>A0A841TXA9</accession>
<evidence type="ECO:0000256" key="4">
    <source>
        <dbReference type="ARBA" id="ARBA00022692"/>
    </source>
</evidence>
<dbReference type="GO" id="GO:0055085">
    <property type="term" value="P:transmembrane transport"/>
    <property type="evidence" value="ECO:0007669"/>
    <property type="project" value="InterPro"/>
</dbReference>
<dbReference type="Proteomes" id="UP000553776">
    <property type="component" value="Unassembled WGS sequence"/>
</dbReference>
<feature type="transmembrane region" description="Helical" evidence="7">
    <location>
        <begin position="140"/>
        <end position="160"/>
    </location>
</feature>
<dbReference type="InterPro" id="IPR035906">
    <property type="entry name" value="MetI-like_sf"/>
</dbReference>
<feature type="transmembrane region" description="Helical" evidence="7">
    <location>
        <begin position="181"/>
        <end position="206"/>
    </location>
</feature>
<dbReference type="InterPro" id="IPR000515">
    <property type="entry name" value="MetI-like"/>
</dbReference>
<feature type="domain" description="ABC transmembrane type-1" evidence="8">
    <location>
        <begin position="73"/>
        <end position="275"/>
    </location>
</feature>
<organism evidence="9 10">
    <name type="scientific">Cohnella xylanilytica</name>
    <dbReference type="NCBI Taxonomy" id="557555"/>
    <lineage>
        <taxon>Bacteria</taxon>
        <taxon>Bacillati</taxon>
        <taxon>Bacillota</taxon>
        <taxon>Bacilli</taxon>
        <taxon>Bacillales</taxon>
        <taxon>Paenibacillaceae</taxon>
        <taxon>Cohnella</taxon>
    </lineage>
</organism>
<keyword evidence="5 7" id="KW-1133">Transmembrane helix</keyword>
<dbReference type="PANTHER" id="PTHR43744">
    <property type="entry name" value="ABC TRANSPORTER PERMEASE PROTEIN MG189-RELATED-RELATED"/>
    <property type="match status" value="1"/>
</dbReference>
<gene>
    <name evidence="9" type="ORF">H7B90_03750</name>
</gene>
<protein>
    <submittedName>
        <fullName evidence="9">Carbohydrate ABC transporter permease</fullName>
    </submittedName>
</protein>
<evidence type="ECO:0000256" key="3">
    <source>
        <dbReference type="ARBA" id="ARBA00022475"/>
    </source>
</evidence>
<dbReference type="PROSITE" id="PS50928">
    <property type="entry name" value="ABC_TM1"/>
    <property type="match status" value="1"/>
</dbReference>
<dbReference type="AlphaFoldDB" id="A0A841TXA9"/>
<evidence type="ECO:0000256" key="1">
    <source>
        <dbReference type="ARBA" id="ARBA00004651"/>
    </source>
</evidence>
<evidence type="ECO:0000313" key="9">
    <source>
        <dbReference type="EMBL" id="MBB6690510.1"/>
    </source>
</evidence>
<comment type="similarity">
    <text evidence="7">Belongs to the binding-protein-dependent transport system permease family.</text>
</comment>
<dbReference type="RefSeq" id="WP_185134534.1">
    <property type="nucleotide sequence ID" value="NZ_JACJVR010000011.1"/>
</dbReference>
<feature type="transmembrane region" description="Helical" evidence="7">
    <location>
        <begin position="108"/>
        <end position="128"/>
    </location>
</feature>
<keyword evidence="10" id="KW-1185">Reference proteome</keyword>
<sequence>MHRPSRLFDYVNHTFLILIALICVYPFVLIMSTSLSDGKEVVSGTIYLWPKGINFEAYKYILSNSRLGVASGLANSLFYTVVGGAIAVMVTFMTAYPLSRKRLVGRYVIMLVFMFTWVFEAGIIPNYIVYNALDLVNSRWVMILPMAVNTFLLIITKSFLDALPEELEEAAVIDGANDWQIMWRVFFPLSKPIIATISVFNAVFIWNQFLVPMIYLQERSLQPITVVLYNMIINSSKGGTSFENITVNGVQLLPQNLQAASIFLAVAPILLIYPFTQRFFTKGILIGSVKG</sequence>
<feature type="transmembrane region" description="Helical" evidence="7">
    <location>
        <begin position="7"/>
        <end position="28"/>
    </location>
</feature>
<evidence type="ECO:0000256" key="5">
    <source>
        <dbReference type="ARBA" id="ARBA00022989"/>
    </source>
</evidence>
<dbReference type="SUPFAM" id="SSF161098">
    <property type="entry name" value="MetI-like"/>
    <property type="match status" value="1"/>
</dbReference>
<evidence type="ECO:0000313" key="10">
    <source>
        <dbReference type="Proteomes" id="UP000553776"/>
    </source>
</evidence>
<comment type="subcellular location">
    <subcellularLocation>
        <location evidence="1 7">Cell membrane</location>
        <topology evidence="1 7">Multi-pass membrane protein</topology>
    </subcellularLocation>
</comment>
<dbReference type="EMBL" id="JACJVR010000011">
    <property type="protein sequence ID" value="MBB6690510.1"/>
    <property type="molecule type" value="Genomic_DNA"/>
</dbReference>
<feature type="transmembrane region" description="Helical" evidence="7">
    <location>
        <begin position="77"/>
        <end position="96"/>
    </location>
</feature>